<proteinExistence type="inferred from homology"/>
<evidence type="ECO:0000259" key="4">
    <source>
        <dbReference type="PROSITE" id="PS01031"/>
    </source>
</evidence>
<protein>
    <submittedName>
        <fullName evidence="5">Molecular chaperone IbpA, HSP20 family</fullName>
    </submittedName>
</protein>
<dbReference type="Proteomes" id="UP000324252">
    <property type="component" value="Unassembled WGS sequence"/>
</dbReference>
<dbReference type="Gene3D" id="2.60.40.790">
    <property type="match status" value="1"/>
</dbReference>
<keyword evidence="6" id="KW-1185">Reference proteome</keyword>
<reference evidence="5 6" key="1">
    <citation type="submission" date="2016-11" db="EMBL/GenBank/DDBJ databases">
        <authorList>
            <person name="Varghese N."/>
            <person name="Submissions S."/>
        </authorList>
    </citation>
    <scope>NUCLEOTIDE SEQUENCE [LARGE SCALE GENOMIC DNA]</scope>
    <source>
        <strain evidence="5 6">DSM 29620</strain>
    </source>
</reference>
<feature type="domain" description="SHSP" evidence="4">
    <location>
        <begin position="23"/>
        <end position="135"/>
    </location>
</feature>
<dbReference type="AlphaFoldDB" id="A0A1H0NLD6"/>
<dbReference type="PANTHER" id="PTHR11527">
    <property type="entry name" value="HEAT-SHOCK PROTEIN 20 FAMILY MEMBER"/>
    <property type="match status" value="1"/>
</dbReference>
<dbReference type="Pfam" id="PF00011">
    <property type="entry name" value="HSP20"/>
    <property type="match status" value="1"/>
</dbReference>
<evidence type="ECO:0000313" key="6">
    <source>
        <dbReference type="Proteomes" id="UP000324252"/>
    </source>
</evidence>
<organism evidence="5 6">
    <name type="scientific">Lutimaribacter pacificus</name>
    <dbReference type="NCBI Taxonomy" id="391948"/>
    <lineage>
        <taxon>Bacteria</taxon>
        <taxon>Pseudomonadati</taxon>
        <taxon>Pseudomonadota</taxon>
        <taxon>Alphaproteobacteria</taxon>
        <taxon>Rhodobacterales</taxon>
        <taxon>Roseobacteraceae</taxon>
        <taxon>Lutimaribacter</taxon>
    </lineage>
</organism>
<gene>
    <name evidence="5" type="ORF">SAMN05444142_1126</name>
</gene>
<evidence type="ECO:0000256" key="1">
    <source>
        <dbReference type="PROSITE-ProRule" id="PRU00285"/>
    </source>
</evidence>
<name>A0A1H0NLD6_9RHOB</name>
<dbReference type="CDD" id="cd06464">
    <property type="entry name" value="ACD_sHsps-like"/>
    <property type="match status" value="1"/>
</dbReference>
<evidence type="ECO:0000313" key="5">
    <source>
        <dbReference type="EMBL" id="SHK88155.1"/>
    </source>
</evidence>
<comment type="similarity">
    <text evidence="1 2">Belongs to the small heat shock protein (HSP20) family.</text>
</comment>
<evidence type="ECO:0000256" key="3">
    <source>
        <dbReference type="SAM" id="MobiDB-lite"/>
    </source>
</evidence>
<sequence>MTDQMTHTPETVEKTPAQAPETMAGGRIYQPLTDIVETDEGVTLMLEMPGVSAEDVDVTLEKRVLTVRGKIEGTHPEKLQLAYAEYGEGDYERAFTLSDDFDPDKIGASVSHGVLTVTLPRTAEAQPKKIAVTGS</sequence>
<dbReference type="SUPFAM" id="SSF49764">
    <property type="entry name" value="HSP20-like chaperones"/>
    <property type="match status" value="1"/>
</dbReference>
<dbReference type="PROSITE" id="PS01031">
    <property type="entry name" value="SHSP"/>
    <property type="match status" value="1"/>
</dbReference>
<accession>A0A1H0NLD6</accession>
<dbReference type="RefSeq" id="WP_149789687.1">
    <property type="nucleotide sequence ID" value="NZ_FNIO01000013.1"/>
</dbReference>
<dbReference type="InterPro" id="IPR002068">
    <property type="entry name" value="A-crystallin/Hsp20_dom"/>
</dbReference>
<evidence type="ECO:0000256" key="2">
    <source>
        <dbReference type="RuleBase" id="RU003616"/>
    </source>
</evidence>
<feature type="region of interest" description="Disordered" evidence="3">
    <location>
        <begin position="1"/>
        <end position="25"/>
    </location>
</feature>
<dbReference type="InterPro" id="IPR008978">
    <property type="entry name" value="HSP20-like_chaperone"/>
</dbReference>
<dbReference type="OrthoDB" id="9792695at2"/>
<dbReference type="EMBL" id="FQZZ01000012">
    <property type="protein sequence ID" value="SHK88155.1"/>
    <property type="molecule type" value="Genomic_DNA"/>
</dbReference>
<dbReference type="InterPro" id="IPR031107">
    <property type="entry name" value="Small_HSP"/>
</dbReference>